<evidence type="ECO:0000313" key="9">
    <source>
        <dbReference type="Proteomes" id="UP000288716"/>
    </source>
</evidence>
<evidence type="ECO:0000313" key="8">
    <source>
        <dbReference type="EMBL" id="RWS25068.1"/>
    </source>
</evidence>
<reference evidence="8 9" key="1">
    <citation type="journal article" date="2018" name="Gigascience">
        <title>Genomes of trombidid mites reveal novel predicted allergens and laterally-transferred genes associated with secondary metabolism.</title>
        <authorList>
            <person name="Dong X."/>
            <person name="Chaisiri K."/>
            <person name="Xia D."/>
            <person name="Armstrong S.D."/>
            <person name="Fang Y."/>
            <person name="Donnelly M.J."/>
            <person name="Kadowaki T."/>
            <person name="McGarry J.W."/>
            <person name="Darby A.C."/>
            <person name="Makepeace B.L."/>
        </authorList>
    </citation>
    <scope>NUCLEOTIDE SEQUENCE [LARGE SCALE GENOMIC DNA]</scope>
    <source>
        <strain evidence="8">UoL-UT</strain>
    </source>
</reference>
<evidence type="ECO:0000256" key="5">
    <source>
        <dbReference type="ARBA" id="ARBA00023180"/>
    </source>
</evidence>
<dbReference type="CDD" id="cd00054">
    <property type="entry name" value="EGF_CA"/>
    <property type="match status" value="2"/>
</dbReference>
<keyword evidence="9" id="KW-1185">Reference proteome</keyword>
<dbReference type="EMBL" id="NCKV01004084">
    <property type="protein sequence ID" value="RWS25068.1"/>
    <property type="molecule type" value="Genomic_DNA"/>
</dbReference>
<evidence type="ECO:0000256" key="2">
    <source>
        <dbReference type="ARBA" id="ARBA00022729"/>
    </source>
</evidence>
<dbReference type="InterPro" id="IPR009030">
    <property type="entry name" value="Growth_fac_rcpt_cys_sf"/>
</dbReference>
<accession>A0A443SBZ1</accession>
<dbReference type="Gene3D" id="2.10.25.10">
    <property type="entry name" value="Laminin"/>
    <property type="match status" value="6"/>
</dbReference>
<dbReference type="AlphaFoldDB" id="A0A443SBZ1"/>
<dbReference type="SMART" id="SM00179">
    <property type="entry name" value="EGF_CA"/>
    <property type="match status" value="6"/>
</dbReference>
<evidence type="ECO:0000259" key="7">
    <source>
        <dbReference type="PROSITE" id="PS50026"/>
    </source>
</evidence>
<dbReference type="STRING" id="299467.A0A443SBZ1"/>
<dbReference type="InterPro" id="IPR000742">
    <property type="entry name" value="EGF"/>
</dbReference>
<dbReference type="GO" id="GO:0005509">
    <property type="term" value="F:calcium ion binding"/>
    <property type="evidence" value="ECO:0007669"/>
    <property type="project" value="InterPro"/>
</dbReference>
<dbReference type="PROSITE" id="PS50026">
    <property type="entry name" value="EGF_3"/>
    <property type="match status" value="1"/>
</dbReference>
<dbReference type="VEuPathDB" id="VectorBase:LDEU006972"/>
<evidence type="ECO:0000256" key="3">
    <source>
        <dbReference type="ARBA" id="ARBA00022737"/>
    </source>
</evidence>
<evidence type="ECO:0000256" key="6">
    <source>
        <dbReference type="PROSITE-ProRule" id="PRU00076"/>
    </source>
</evidence>
<keyword evidence="3" id="KW-0677">Repeat</keyword>
<gene>
    <name evidence="8" type="ORF">B4U80_13127</name>
</gene>
<comment type="caution">
    <text evidence="6">Lacks conserved residue(s) required for the propagation of feature annotation.</text>
</comment>
<dbReference type="InterPro" id="IPR001881">
    <property type="entry name" value="EGF-like_Ca-bd_dom"/>
</dbReference>
<keyword evidence="2" id="KW-0732">Signal</keyword>
<dbReference type="FunFam" id="2.10.25.10:FF:000005">
    <property type="entry name" value="Fibrillin 2"/>
    <property type="match status" value="1"/>
</dbReference>
<evidence type="ECO:0000256" key="4">
    <source>
        <dbReference type="ARBA" id="ARBA00023157"/>
    </source>
</evidence>
<dbReference type="OrthoDB" id="6486105at2759"/>
<name>A0A443SBZ1_9ACAR</name>
<keyword evidence="5" id="KW-0325">Glycoprotein</keyword>
<dbReference type="Pfam" id="PF07645">
    <property type="entry name" value="EGF_CA"/>
    <property type="match status" value="6"/>
</dbReference>
<dbReference type="InterPro" id="IPR049883">
    <property type="entry name" value="NOTCH1_EGF-like"/>
</dbReference>
<dbReference type="Proteomes" id="UP000288716">
    <property type="component" value="Unassembled WGS sequence"/>
</dbReference>
<organism evidence="8 9">
    <name type="scientific">Leptotrombidium deliense</name>
    <dbReference type="NCBI Taxonomy" id="299467"/>
    <lineage>
        <taxon>Eukaryota</taxon>
        <taxon>Metazoa</taxon>
        <taxon>Ecdysozoa</taxon>
        <taxon>Arthropoda</taxon>
        <taxon>Chelicerata</taxon>
        <taxon>Arachnida</taxon>
        <taxon>Acari</taxon>
        <taxon>Acariformes</taxon>
        <taxon>Trombidiformes</taxon>
        <taxon>Prostigmata</taxon>
        <taxon>Anystina</taxon>
        <taxon>Parasitengona</taxon>
        <taxon>Trombiculoidea</taxon>
        <taxon>Trombiculidae</taxon>
        <taxon>Leptotrombidium</taxon>
    </lineage>
</organism>
<comment type="caution">
    <text evidence="8">The sequence shown here is derived from an EMBL/GenBank/DDBJ whole genome shotgun (WGS) entry which is preliminary data.</text>
</comment>
<dbReference type="SUPFAM" id="SSF57184">
    <property type="entry name" value="Growth factor receptor domain"/>
    <property type="match status" value="2"/>
</dbReference>
<protein>
    <recommendedName>
        <fullName evidence="7">EGF-like domain-containing protein</fullName>
    </recommendedName>
</protein>
<feature type="domain" description="EGF-like" evidence="7">
    <location>
        <begin position="264"/>
        <end position="305"/>
    </location>
</feature>
<dbReference type="PROSITE" id="PS01186">
    <property type="entry name" value="EGF_2"/>
    <property type="match status" value="1"/>
</dbReference>
<evidence type="ECO:0000256" key="1">
    <source>
        <dbReference type="ARBA" id="ARBA00022536"/>
    </source>
</evidence>
<keyword evidence="1 6" id="KW-0245">EGF-like domain</keyword>
<keyword evidence="4" id="KW-1015">Disulfide bond</keyword>
<sequence>MQSLINYKIIAESKLVWNRLRERRAVAAAAACEPGYQKNWWGKCVDIDECANPSTNECDGLPCINTDGSYTCVQPETAPQQNSNSDTGTCPNGYAKNWWGKCSDIDECKQPGICGNDRCENTDGDFLCVRDQQQQQQQPSPSTQCNPGYFFNKLTGICQDIDECALELDNCMESMCENTLGSFRCQTQQCYPGFEYTTAGCVDIDECIRLSDSACSREETCQNSKGSFFCQKCTRLANELQCYRRRQCMPGYEPSKLPLFACVDVNECKSGFHQCTEVEDCVNTVPGHRCECRRGYTRNLQGKCVEEHSNCGIDNVCPDMSLRDPCPSGFQVFEDGLKCVDINECLDDDICDRHSECHNYRGGYRCYVKTN</sequence>
<dbReference type="PANTHER" id="PTHR24039">
    <property type="entry name" value="FIBRILLIN-RELATED"/>
    <property type="match status" value="1"/>
</dbReference>
<dbReference type="SMART" id="SM00181">
    <property type="entry name" value="EGF"/>
    <property type="match status" value="3"/>
</dbReference>
<dbReference type="PROSITE" id="PS01187">
    <property type="entry name" value="EGF_CA"/>
    <property type="match status" value="2"/>
</dbReference>
<proteinExistence type="predicted"/>
<dbReference type="InterPro" id="IPR018097">
    <property type="entry name" value="EGF_Ca-bd_CS"/>
</dbReference>